<evidence type="ECO:0000313" key="3">
    <source>
        <dbReference type="Proteomes" id="UP001151002"/>
    </source>
</evidence>
<dbReference type="Proteomes" id="UP001151002">
    <property type="component" value="Unassembled WGS sequence"/>
</dbReference>
<keyword evidence="3" id="KW-1185">Reference proteome</keyword>
<feature type="transmembrane region" description="Helical" evidence="1">
    <location>
        <begin position="116"/>
        <end position="139"/>
    </location>
</feature>
<feature type="transmembrane region" description="Helical" evidence="1">
    <location>
        <begin position="59"/>
        <end position="81"/>
    </location>
</feature>
<evidence type="ECO:0000256" key="1">
    <source>
        <dbReference type="SAM" id="Phobius"/>
    </source>
</evidence>
<keyword evidence="1" id="KW-1133">Transmembrane helix</keyword>
<evidence type="ECO:0000313" key="2">
    <source>
        <dbReference type="EMBL" id="MCY1137037.1"/>
    </source>
</evidence>
<organism evidence="2 3">
    <name type="scientific">Paractinoplanes pyxinae</name>
    <dbReference type="NCBI Taxonomy" id="2997416"/>
    <lineage>
        <taxon>Bacteria</taxon>
        <taxon>Bacillati</taxon>
        <taxon>Actinomycetota</taxon>
        <taxon>Actinomycetes</taxon>
        <taxon>Micromonosporales</taxon>
        <taxon>Micromonosporaceae</taxon>
        <taxon>Paractinoplanes</taxon>
    </lineage>
</organism>
<comment type="caution">
    <text evidence="2">The sequence shown here is derived from an EMBL/GenBank/DDBJ whole genome shotgun (WGS) entry which is preliminary data.</text>
</comment>
<proteinExistence type="predicted"/>
<gene>
    <name evidence="2" type="ORF">OWR29_03440</name>
</gene>
<dbReference type="EMBL" id="JAPNTZ010000001">
    <property type="protein sequence ID" value="MCY1137037.1"/>
    <property type="molecule type" value="Genomic_DNA"/>
</dbReference>
<dbReference type="RefSeq" id="WP_267560847.1">
    <property type="nucleotide sequence ID" value="NZ_JAPNTZ010000001.1"/>
</dbReference>
<sequence>MTAAAAPDGRFENDTYPQRKRRVERRLRLVTLVGASLTLFLAVLLSGDAASAVYTAVPLWWRALILMLLVFTGACIASAYIRYERELHALQVLIEDGIPAGTPSQPGKRWAVDADVFWISGLLLFVATAVLFVIAGWVATADEPGQCALGA</sequence>
<keyword evidence="1" id="KW-0812">Transmembrane</keyword>
<protein>
    <submittedName>
        <fullName evidence="2">Uncharacterized protein</fullName>
    </submittedName>
</protein>
<keyword evidence="1" id="KW-0472">Membrane</keyword>
<accession>A0ABT4AT93</accession>
<feature type="transmembrane region" description="Helical" evidence="1">
    <location>
        <begin position="29"/>
        <end position="47"/>
    </location>
</feature>
<name>A0ABT4AT93_9ACTN</name>
<reference evidence="2" key="1">
    <citation type="submission" date="2022-11" db="EMBL/GenBank/DDBJ databases">
        <authorList>
            <person name="Somphong A."/>
            <person name="Phongsopitanun W."/>
        </authorList>
    </citation>
    <scope>NUCLEOTIDE SEQUENCE</scope>
    <source>
        <strain evidence="2">Pm04-4</strain>
    </source>
</reference>